<accession>A0ABV9YQH3</accession>
<evidence type="ECO:0000313" key="1">
    <source>
        <dbReference type="EMBL" id="MFC5064161.1"/>
    </source>
</evidence>
<organism evidence="1 2">
    <name type="scientific">Actinomycetospora atypica</name>
    <dbReference type="NCBI Taxonomy" id="1290095"/>
    <lineage>
        <taxon>Bacteria</taxon>
        <taxon>Bacillati</taxon>
        <taxon>Actinomycetota</taxon>
        <taxon>Actinomycetes</taxon>
        <taxon>Pseudonocardiales</taxon>
        <taxon>Pseudonocardiaceae</taxon>
        <taxon>Actinomycetospora</taxon>
    </lineage>
</organism>
<gene>
    <name evidence="1" type="ORF">ACFPBZ_18205</name>
</gene>
<sequence>MPDRDGTTAPALRDLVEDVLEDRESLEDRLDACDAYIVLVADPDTGALDSYGPFDGTTALLDAARRREDLDDGDLGDVTVAVVRHHLPSQGSGRHAVD</sequence>
<dbReference type="Proteomes" id="UP001595947">
    <property type="component" value="Unassembled WGS sequence"/>
</dbReference>
<proteinExistence type="predicted"/>
<dbReference type="EMBL" id="JBHSIV010000020">
    <property type="protein sequence ID" value="MFC5064161.1"/>
    <property type="molecule type" value="Genomic_DNA"/>
</dbReference>
<reference evidence="2" key="1">
    <citation type="journal article" date="2019" name="Int. J. Syst. Evol. Microbiol.">
        <title>The Global Catalogue of Microorganisms (GCM) 10K type strain sequencing project: providing services to taxonomists for standard genome sequencing and annotation.</title>
        <authorList>
            <consortium name="The Broad Institute Genomics Platform"/>
            <consortium name="The Broad Institute Genome Sequencing Center for Infectious Disease"/>
            <person name="Wu L."/>
            <person name="Ma J."/>
        </authorList>
    </citation>
    <scope>NUCLEOTIDE SEQUENCE [LARGE SCALE GENOMIC DNA]</scope>
    <source>
        <strain evidence="2">CGMCC 4.7093</strain>
    </source>
</reference>
<name>A0ABV9YQH3_9PSEU</name>
<keyword evidence="2" id="KW-1185">Reference proteome</keyword>
<comment type="caution">
    <text evidence="1">The sequence shown here is derived from an EMBL/GenBank/DDBJ whole genome shotgun (WGS) entry which is preliminary data.</text>
</comment>
<evidence type="ECO:0000313" key="2">
    <source>
        <dbReference type="Proteomes" id="UP001595947"/>
    </source>
</evidence>
<dbReference type="RefSeq" id="WP_378037510.1">
    <property type="nucleotide sequence ID" value="NZ_JBHSIV010000020.1"/>
</dbReference>
<protein>
    <submittedName>
        <fullName evidence="1">Uncharacterized protein</fullName>
    </submittedName>
</protein>